<dbReference type="Gene3D" id="1.10.10.10">
    <property type="entry name" value="Winged helix-like DNA-binding domain superfamily/Winged helix DNA-binding domain"/>
    <property type="match status" value="1"/>
</dbReference>
<dbReference type="EMBL" id="BSTJ01000012">
    <property type="protein sequence ID" value="GLY79798.1"/>
    <property type="molecule type" value="Genomic_DNA"/>
</dbReference>
<dbReference type="Proteomes" id="UP001165135">
    <property type="component" value="Unassembled WGS sequence"/>
</dbReference>
<dbReference type="AlphaFoldDB" id="A0A9W6RQ99"/>
<keyword evidence="1" id="KW-0805">Transcription regulation</keyword>
<dbReference type="PANTHER" id="PTHR33204">
    <property type="entry name" value="TRANSCRIPTIONAL REGULATOR, MARR FAMILY"/>
    <property type="match status" value="1"/>
</dbReference>
<evidence type="ECO:0000313" key="5">
    <source>
        <dbReference type="EMBL" id="GLY79798.1"/>
    </source>
</evidence>
<dbReference type="InterPro" id="IPR002577">
    <property type="entry name" value="HTH_HxlR"/>
</dbReference>
<evidence type="ECO:0000259" key="4">
    <source>
        <dbReference type="PROSITE" id="PS51118"/>
    </source>
</evidence>
<feature type="domain" description="HTH hxlR-type" evidence="4">
    <location>
        <begin position="56"/>
        <end position="154"/>
    </location>
</feature>
<dbReference type="PROSITE" id="PS51118">
    <property type="entry name" value="HTH_HXLR"/>
    <property type="match status" value="1"/>
</dbReference>
<organism evidence="5 6">
    <name type="scientific">Actinoallomurus iriomotensis</name>
    <dbReference type="NCBI Taxonomy" id="478107"/>
    <lineage>
        <taxon>Bacteria</taxon>
        <taxon>Bacillati</taxon>
        <taxon>Actinomycetota</taxon>
        <taxon>Actinomycetes</taxon>
        <taxon>Streptosporangiales</taxon>
        <taxon>Thermomonosporaceae</taxon>
        <taxon>Actinoallomurus</taxon>
    </lineage>
</organism>
<reference evidence="5" key="1">
    <citation type="submission" date="2023-03" db="EMBL/GenBank/DDBJ databases">
        <title>Actinoallomurus iriomotensis NBRC 103681.</title>
        <authorList>
            <person name="Ichikawa N."/>
            <person name="Sato H."/>
            <person name="Tonouchi N."/>
        </authorList>
    </citation>
    <scope>NUCLEOTIDE SEQUENCE</scope>
    <source>
        <strain evidence="5">NBRC 103681</strain>
    </source>
</reference>
<sequence length="162" mass="17918">MPVISLPPGARLSRAGQGRYSSETGYFNGTGAVPLRAVNLVRMAESVAPPEFDPRCPSSDMPVQIGGKWTGMVVRCLQSGPRRFTELREPLRGVTPKVLTETLRAMERDGLVTRTVHDENPPRVEYALTPLGRSLVPLIDAARAWSEEHLPDLLRARETYEP</sequence>
<evidence type="ECO:0000256" key="2">
    <source>
        <dbReference type="ARBA" id="ARBA00023125"/>
    </source>
</evidence>
<dbReference type="InterPro" id="IPR036390">
    <property type="entry name" value="WH_DNA-bd_sf"/>
</dbReference>
<evidence type="ECO:0000256" key="3">
    <source>
        <dbReference type="ARBA" id="ARBA00023163"/>
    </source>
</evidence>
<name>A0A9W6RQ99_9ACTN</name>
<dbReference type="Pfam" id="PF01638">
    <property type="entry name" value="HxlR"/>
    <property type="match status" value="1"/>
</dbReference>
<dbReference type="PANTHER" id="PTHR33204:SF18">
    <property type="entry name" value="TRANSCRIPTIONAL REGULATORY PROTEIN"/>
    <property type="match status" value="1"/>
</dbReference>
<keyword evidence="3" id="KW-0804">Transcription</keyword>
<dbReference type="InterPro" id="IPR036388">
    <property type="entry name" value="WH-like_DNA-bd_sf"/>
</dbReference>
<dbReference type="GO" id="GO:0003677">
    <property type="term" value="F:DNA binding"/>
    <property type="evidence" value="ECO:0007669"/>
    <property type="project" value="UniProtKB-KW"/>
</dbReference>
<evidence type="ECO:0000256" key="1">
    <source>
        <dbReference type="ARBA" id="ARBA00023015"/>
    </source>
</evidence>
<proteinExistence type="predicted"/>
<evidence type="ECO:0000313" key="6">
    <source>
        <dbReference type="Proteomes" id="UP001165135"/>
    </source>
</evidence>
<comment type="caution">
    <text evidence="5">The sequence shown here is derived from an EMBL/GenBank/DDBJ whole genome shotgun (WGS) entry which is preliminary data.</text>
</comment>
<dbReference type="SUPFAM" id="SSF46785">
    <property type="entry name" value="Winged helix' DNA-binding domain"/>
    <property type="match status" value="1"/>
</dbReference>
<gene>
    <name evidence="5" type="ORF">Airi01_080650</name>
</gene>
<accession>A0A9W6RQ99</accession>
<protein>
    <recommendedName>
        <fullName evidence="4">HTH hxlR-type domain-containing protein</fullName>
    </recommendedName>
</protein>
<keyword evidence="2" id="KW-0238">DNA-binding</keyword>